<evidence type="ECO:0000256" key="2">
    <source>
        <dbReference type="SAM" id="SignalP"/>
    </source>
</evidence>
<accession>A0ABW3DTZ6</accession>
<proteinExistence type="predicted"/>
<feature type="signal peptide" evidence="2">
    <location>
        <begin position="1"/>
        <end position="20"/>
    </location>
</feature>
<keyword evidence="4" id="KW-1185">Reference proteome</keyword>
<feature type="chain" id="PRO_5047069155" evidence="2">
    <location>
        <begin position="21"/>
        <end position="93"/>
    </location>
</feature>
<feature type="region of interest" description="Disordered" evidence="1">
    <location>
        <begin position="30"/>
        <end position="74"/>
    </location>
</feature>
<gene>
    <name evidence="3" type="ORF">ACFQ08_19120</name>
</gene>
<name>A0ABW3DTZ6_9ACTN</name>
<keyword evidence="2" id="KW-0732">Signal</keyword>
<sequence>MEDRRALLPLMLLLACAALAACGLVGGETDGQRRTVATSSEPGVPGVSQGEAVRPLRTGREVTPGETGTPGGPFPLPLPLPLMLALAAGVAVA</sequence>
<feature type="non-terminal residue" evidence="3">
    <location>
        <position position="93"/>
    </location>
</feature>
<protein>
    <submittedName>
        <fullName evidence="3">Uncharacterized protein</fullName>
    </submittedName>
</protein>
<organism evidence="3 4">
    <name type="scientific">Streptosporangium algeriense</name>
    <dbReference type="NCBI Taxonomy" id="1682748"/>
    <lineage>
        <taxon>Bacteria</taxon>
        <taxon>Bacillati</taxon>
        <taxon>Actinomycetota</taxon>
        <taxon>Actinomycetes</taxon>
        <taxon>Streptosporangiales</taxon>
        <taxon>Streptosporangiaceae</taxon>
        <taxon>Streptosporangium</taxon>
    </lineage>
</organism>
<dbReference type="PROSITE" id="PS51257">
    <property type="entry name" value="PROKAR_LIPOPROTEIN"/>
    <property type="match status" value="1"/>
</dbReference>
<dbReference type="EMBL" id="JBHTHX010000679">
    <property type="protein sequence ID" value="MFD0886664.1"/>
    <property type="molecule type" value="Genomic_DNA"/>
</dbReference>
<dbReference type="Proteomes" id="UP001597024">
    <property type="component" value="Unassembled WGS sequence"/>
</dbReference>
<evidence type="ECO:0000256" key="1">
    <source>
        <dbReference type="SAM" id="MobiDB-lite"/>
    </source>
</evidence>
<reference evidence="4" key="1">
    <citation type="journal article" date="2019" name="Int. J. Syst. Evol. Microbiol.">
        <title>The Global Catalogue of Microorganisms (GCM) 10K type strain sequencing project: providing services to taxonomists for standard genome sequencing and annotation.</title>
        <authorList>
            <consortium name="The Broad Institute Genomics Platform"/>
            <consortium name="The Broad Institute Genome Sequencing Center for Infectious Disease"/>
            <person name="Wu L."/>
            <person name="Ma J."/>
        </authorList>
    </citation>
    <scope>NUCLEOTIDE SEQUENCE [LARGE SCALE GENOMIC DNA]</scope>
    <source>
        <strain evidence="4">CCUG 62974</strain>
    </source>
</reference>
<evidence type="ECO:0000313" key="3">
    <source>
        <dbReference type="EMBL" id="MFD0886664.1"/>
    </source>
</evidence>
<comment type="caution">
    <text evidence="3">The sequence shown here is derived from an EMBL/GenBank/DDBJ whole genome shotgun (WGS) entry which is preliminary data.</text>
</comment>
<evidence type="ECO:0000313" key="4">
    <source>
        <dbReference type="Proteomes" id="UP001597024"/>
    </source>
</evidence>